<dbReference type="EMBL" id="JACAZE010000006">
    <property type="protein sequence ID" value="KAF7313556.1"/>
    <property type="molecule type" value="Genomic_DNA"/>
</dbReference>
<feature type="region of interest" description="Disordered" evidence="1">
    <location>
        <begin position="1069"/>
        <end position="1124"/>
    </location>
</feature>
<feature type="compositionally biased region" description="Polar residues" evidence="1">
    <location>
        <begin position="1286"/>
        <end position="1306"/>
    </location>
</feature>
<protein>
    <submittedName>
        <fullName evidence="3">MRC1 domain-containing protein</fullName>
    </submittedName>
</protein>
<dbReference type="OrthoDB" id="3361281at2759"/>
<proteinExistence type="predicted"/>
<feature type="domain" description="DNA replication checkpoint mediator MRC1" evidence="2">
    <location>
        <begin position="1001"/>
        <end position="1141"/>
    </location>
</feature>
<feature type="compositionally biased region" description="Acidic residues" evidence="1">
    <location>
        <begin position="560"/>
        <end position="577"/>
    </location>
</feature>
<feature type="compositionally biased region" description="Basic and acidic residues" evidence="1">
    <location>
        <begin position="279"/>
        <end position="292"/>
    </location>
</feature>
<feature type="region of interest" description="Disordered" evidence="1">
    <location>
        <begin position="998"/>
        <end position="1047"/>
    </location>
</feature>
<feature type="region of interest" description="Disordered" evidence="1">
    <location>
        <begin position="430"/>
        <end position="464"/>
    </location>
</feature>
<feature type="compositionally biased region" description="Low complexity" evidence="1">
    <location>
        <begin position="207"/>
        <end position="216"/>
    </location>
</feature>
<feature type="compositionally biased region" description="Polar residues" evidence="1">
    <location>
        <begin position="865"/>
        <end position="883"/>
    </location>
</feature>
<feature type="compositionally biased region" description="Basic and acidic residues" evidence="1">
    <location>
        <begin position="548"/>
        <end position="559"/>
    </location>
</feature>
<keyword evidence="4" id="KW-1185">Reference proteome</keyword>
<evidence type="ECO:0000259" key="2">
    <source>
        <dbReference type="Pfam" id="PF09444"/>
    </source>
</evidence>
<feature type="compositionally biased region" description="Acidic residues" evidence="1">
    <location>
        <begin position="1097"/>
        <end position="1106"/>
    </location>
</feature>
<sequence length="1331" mass="145639">MDNEQPKKAIRTYGRKRDPLPTDTVLTSFPQRSSTPPHPARRSPSPVDADASSTIFSRYGRPSLKDALAAIDDEFLSDEESTRPAVAGATSPLRETSTASRYGGRPSLKDALAAIDAQFLGDDDSAVMMPKSPLTTNTQLDVNVGGGEATSPIQPALASSDVIDNDDDSDNDHPSPHPVPTTSRRRVSARVVDSDDDDDGSAPPPLSKSISKSRASPAPPSSDDELPERISLNSRPKPKTNKPVSSRAPLALNEEPVGRSHRRRDSQANKAAAKVKAPTKKELEETRRDRGRLAAQTKAGLQRVEKPAKFTLGRLMSTLVQPNALLRTASLDDPITAFSSSPQPPPAAAPRDENEQEMDPFAFDPFIVPAAPAIAPVNDLPALPNDDDDEDLPDVSVLKSRAEQRQTLDERKRALASLKEQLVAQQQRAAVSRAAEDDEDDLVIESTKSKAAMPRKARISEARKRQLAVTEFGRAGGSSMSAGSNHLRDLHSKMEQERVAITRHKESKWKELGGEVMEVVAPDVNEKNARLLEAVQAIAEKGRITAEARMHVDAEREGVEADGDDEDDEDWTEENAEADITMVDENAAAEDEENAPVQTKNRGRRSNVVLDSDDEDNDKSVSPTTEDGDKENDESFLFDKENQAALVQRRPLGTLQRPGMLGRQGSLFGLEDGFHRSLSMSPGDAPMLGDDDDENENDENAPVAKSADRRPLRSLPDDDMDPFGSAPLDFAERLKQQQSSPTSTQPTTPELTLRPTLEPEPHALKFNKGGAVQGLQPGFSDLFEAGSEQPERALKPLGRGVSFVEKASSGGLFGQLRKPLALGLTQDVELQPAFQVGDRLREQAETIFAKEQEFVLEAASKGLQEKNQQPQLYINENGFLTQTRPDDEEEPELYQPSSPIAPLSPSFSQLQPQTQANSAASSTQKEPQSLRLPLRTLSLKADDFPSPDSDSPAPSPRRRLVKGQRPVVDAPGSPTLGPQQPRNAFDVLQNNAFFKEKKPLKKSEFIEGEAEESDDDNAILNSGGGGEDEEDGEDQDRTLETLVDDAEMDEKTAAAAAVLEKFQEQMHEDDLEVEKLHQAAARGDLRKRRRPGMGGLDDSDDEDDGEDYRNRKMRRGMHGAQIDRDNIKAMAEDPATNAFYQAYAQGVALGDEREFDHLYEEESQPVAGPSSGVTAKDDGGDESGDEEEEQQTISPFDVRRQIQEMAQNGELDTLDDSMDVQDTSWIDQQMMEEEETQTKVVAVARKINKRPTTDISEHERMSKWHKSEARTARNAGTGRASGRNTVVGQRQSINKQSASTAPSNKQAVRRPVRPAASILSGVAADRSTRFE</sequence>
<evidence type="ECO:0000313" key="3">
    <source>
        <dbReference type="EMBL" id="KAF7313556.1"/>
    </source>
</evidence>
<comment type="caution">
    <text evidence="3">The sequence shown here is derived from an EMBL/GenBank/DDBJ whole genome shotgun (WGS) entry which is preliminary data.</text>
</comment>
<name>A0A8H6TB91_MYCCL</name>
<organism evidence="3 4">
    <name type="scientific">Mycena chlorophos</name>
    <name type="common">Agaric fungus</name>
    <name type="synonym">Agaricus chlorophos</name>
    <dbReference type="NCBI Taxonomy" id="658473"/>
    <lineage>
        <taxon>Eukaryota</taxon>
        <taxon>Fungi</taxon>
        <taxon>Dikarya</taxon>
        <taxon>Basidiomycota</taxon>
        <taxon>Agaricomycotina</taxon>
        <taxon>Agaricomycetes</taxon>
        <taxon>Agaricomycetidae</taxon>
        <taxon>Agaricales</taxon>
        <taxon>Marasmiineae</taxon>
        <taxon>Mycenaceae</taxon>
        <taxon>Mycena</taxon>
    </lineage>
</organism>
<feature type="compositionally biased region" description="Acidic residues" evidence="1">
    <location>
        <begin position="626"/>
        <end position="636"/>
    </location>
</feature>
<dbReference type="Proteomes" id="UP000613580">
    <property type="component" value="Unassembled WGS sequence"/>
</dbReference>
<feature type="compositionally biased region" description="Basic and acidic residues" evidence="1">
    <location>
        <begin position="1251"/>
        <end position="1271"/>
    </location>
</feature>
<feature type="region of interest" description="Disordered" evidence="1">
    <location>
        <begin position="865"/>
        <end position="984"/>
    </location>
</feature>
<feature type="compositionally biased region" description="Low complexity" evidence="1">
    <location>
        <begin position="1272"/>
        <end position="1284"/>
    </location>
</feature>
<feature type="region of interest" description="Disordered" evidence="1">
    <location>
        <begin position="75"/>
        <end position="107"/>
    </location>
</feature>
<feature type="region of interest" description="Disordered" evidence="1">
    <location>
        <begin position="334"/>
        <end position="359"/>
    </location>
</feature>
<dbReference type="Pfam" id="PF09444">
    <property type="entry name" value="MRC1"/>
    <property type="match status" value="1"/>
</dbReference>
<gene>
    <name evidence="3" type="ORF">HMN09_00511700</name>
</gene>
<dbReference type="InterPro" id="IPR018564">
    <property type="entry name" value="Repl_chkpnt_MRC1_dom"/>
</dbReference>
<feature type="region of interest" description="Disordered" evidence="1">
    <location>
        <begin position="548"/>
        <end position="760"/>
    </location>
</feature>
<evidence type="ECO:0000313" key="4">
    <source>
        <dbReference type="Proteomes" id="UP000613580"/>
    </source>
</evidence>
<feature type="region of interest" description="Disordered" evidence="1">
    <location>
        <begin position="124"/>
        <end position="301"/>
    </location>
</feature>
<feature type="region of interest" description="Disordered" evidence="1">
    <location>
        <begin position="1"/>
        <end position="53"/>
    </location>
</feature>
<feature type="compositionally biased region" description="Acidic residues" evidence="1">
    <location>
        <begin position="1006"/>
        <end position="1017"/>
    </location>
</feature>
<feature type="region of interest" description="Disordered" evidence="1">
    <location>
        <begin position="376"/>
        <end position="406"/>
    </location>
</feature>
<feature type="compositionally biased region" description="Low complexity" evidence="1">
    <location>
        <begin position="736"/>
        <end position="756"/>
    </location>
</feature>
<feature type="region of interest" description="Disordered" evidence="1">
    <location>
        <begin position="1250"/>
        <end position="1331"/>
    </location>
</feature>
<feature type="compositionally biased region" description="Polar residues" evidence="1">
    <location>
        <begin position="24"/>
        <end position="35"/>
    </location>
</feature>
<accession>A0A8H6TB91</accession>
<reference evidence="3" key="1">
    <citation type="submission" date="2020-05" db="EMBL/GenBank/DDBJ databases">
        <title>Mycena genomes resolve the evolution of fungal bioluminescence.</title>
        <authorList>
            <person name="Tsai I.J."/>
        </authorList>
    </citation>
    <scope>NUCLEOTIDE SEQUENCE</scope>
    <source>
        <strain evidence="3">110903Hualien_Pintung</strain>
    </source>
</reference>
<feature type="compositionally biased region" description="Acidic residues" evidence="1">
    <location>
        <begin position="689"/>
        <end position="699"/>
    </location>
</feature>
<feature type="compositionally biased region" description="Polar residues" evidence="1">
    <location>
        <begin position="905"/>
        <end position="927"/>
    </location>
</feature>
<evidence type="ECO:0000256" key="1">
    <source>
        <dbReference type="SAM" id="MobiDB-lite"/>
    </source>
</evidence>
<feature type="compositionally biased region" description="Acidic residues" evidence="1">
    <location>
        <begin position="1179"/>
        <end position="1190"/>
    </location>
</feature>
<feature type="region of interest" description="Disordered" evidence="1">
    <location>
        <begin position="1153"/>
        <end position="1198"/>
    </location>
</feature>